<feature type="transmembrane region" description="Helical" evidence="1">
    <location>
        <begin position="127"/>
        <end position="147"/>
    </location>
</feature>
<dbReference type="EMBL" id="NNSR01000069">
    <property type="protein sequence ID" value="PKD27672.1"/>
    <property type="molecule type" value="Genomic_DNA"/>
</dbReference>
<dbReference type="Proteomes" id="UP000233425">
    <property type="component" value="Unassembled WGS sequence"/>
</dbReference>
<sequence>MKVFNCIFGILSIIGAIYCMFYPGLTFLNTGWIVTILLGVWGICSVIDYFAKRKKAKAEQSEAIMGTLGLVVGIAAAVISIFAMFMPGIRLMFDVIILCIFSGWLVVDGISSVAMSFKVKNAASSGAWLIPLFCGILVIIGGIYGFFHLVFAAQTIGFIIGVLLAVYGVKLILSAFEKSGE</sequence>
<proteinExistence type="predicted"/>
<evidence type="ECO:0000313" key="2">
    <source>
        <dbReference type="EMBL" id="PKD27672.1"/>
    </source>
</evidence>
<feature type="transmembrane region" description="Helical" evidence="1">
    <location>
        <begin position="153"/>
        <end position="173"/>
    </location>
</feature>
<reference evidence="2" key="1">
    <citation type="journal article" date="2018" name="Environ. Microbiol.">
        <title>Sporulation capability and amylosome conservation among diverse human colonic and rumen isolates of the keystone starch-degrader Ruminococcus bromii.</title>
        <authorList>
            <person name="Mukhopadhya I."/>
            <person name="Morais S."/>
            <person name="Laverde-Gomez J."/>
            <person name="Sheridan P.O."/>
            <person name="Walker A.W."/>
            <person name="Kelly W."/>
            <person name="Klieve A.V."/>
            <person name="Ouwerkerk D."/>
            <person name="Duncan S.H."/>
            <person name="Louis P."/>
            <person name="Koropatkin N."/>
            <person name="Cockburn D."/>
            <person name="Kibler R."/>
            <person name="Cooper P.J."/>
            <person name="Sandoval C."/>
            <person name="Crost E."/>
            <person name="Juge N."/>
            <person name="Bayer E.A."/>
            <person name="Flint H.J."/>
        </authorList>
    </citation>
    <scope>NUCLEOTIDE SEQUENCE [LARGE SCALE GENOMIC DNA]</scope>
    <source>
        <strain evidence="2">ATCC 27255</strain>
    </source>
</reference>
<keyword evidence="1" id="KW-1133">Transmembrane helix</keyword>
<evidence type="ECO:0000313" key="3">
    <source>
        <dbReference type="Proteomes" id="UP000233425"/>
    </source>
</evidence>
<keyword evidence="1" id="KW-0472">Membrane</keyword>
<feature type="transmembrane region" description="Helical" evidence="1">
    <location>
        <begin position="31"/>
        <end position="51"/>
    </location>
</feature>
<accession>A0A2N0UL15</accession>
<dbReference type="AlphaFoldDB" id="A0A2N0UL15"/>
<dbReference type="PANTHER" id="PTHR34989">
    <property type="entry name" value="PROTEIN HDED"/>
    <property type="match status" value="1"/>
</dbReference>
<dbReference type="PANTHER" id="PTHR34989:SF1">
    <property type="entry name" value="PROTEIN HDED"/>
    <property type="match status" value="1"/>
</dbReference>
<keyword evidence="3" id="KW-1185">Reference proteome</keyword>
<feature type="transmembrane region" description="Helical" evidence="1">
    <location>
        <begin position="7"/>
        <end position="25"/>
    </location>
</feature>
<gene>
    <name evidence="2" type="ORF">RBATCC27255_01436</name>
</gene>
<comment type="caution">
    <text evidence="2">The sequence shown here is derived from an EMBL/GenBank/DDBJ whole genome shotgun (WGS) entry which is preliminary data.</text>
</comment>
<dbReference type="RefSeq" id="WP_101029390.1">
    <property type="nucleotide sequence ID" value="NZ_CABMMZ010000069.1"/>
</dbReference>
<dbReference type="InterPro" id="IPR005325">
    <property type="entry name" value="DUF308_memb"/>
</dbReference>
<protein>
    <recommendedName>
        <fullName evidence="4">Acid-resistance membrane protein</fullName>
    </recommendedName>
</protein>
<dbReference type="GO" id="GO:0005886">
    <property type="term" value="C:plasma membrane"/>
    <property type="evidence" value="ECO:0007669"/>
    <property type="project" value="TreeGrafter"/>
</dbReference>
<dbReference type="InterPro" id="IPR052712">
    <property type="entry name" value="Acid_resist_chaperone_HdeD"/>
</dbReference>
<keyword evidence="1" id="KW-0812">Transmembrane</keyword>
<name>A0A2N0UL15_9FIRM</name>
<feature type="transmembrane region" description="Helical" evidence="1">
    <location>
        <begin position="63"/>
        <end position="85"/>
    </location>
</feature>
<feature type="transmembrane region" description="Helical" evidence="1">
    <location>
        <begin position="91"/>
        <end position="115"/>
    </location>
</feature>
<dbReference type="Pfam" id="PF03729">
    <property type="entry name" value="DUF308"/>
    <property type="match status" value="2"/>
</dbReference>
<organism evidence="2 3">
    <name type="scientific">Ruminococcus bromii</name>
    <dbReference type="NCBI Taxonomy" id="40518"/>
    <lineage>
        <taxon>Bacteria</taxon>
        <taxon>Bacillati</taxon>
        <taxon>Bacillota</taxon>
        <taxon>Clostridia</taxon>
        <taxon>Eubacteriales</taxon>
        <taxon>Oscillospiraceae</taxon>
        <taxon>Ruminococcus</taxon>
    </lineage>
</organism>
<evidence type="ECO:0000256" key="1">
    <source>
        <dbReference type="SAM" id="Phobius"/>
    </source>
</evidence>
<evidence type="ECO:0008006" key="4">
    <source>
        <dbReference type="Google" id="ProtNLM"/>
    </source>
</evidence>